<dbReference type="Proteomes" id="UP001500668">
    <property type="component" value="Unassembled WGS sequence"/>
</dbReference>
<proteinExistence type="predicted"/>
<dbReference type="EMBL" id="BAAACA010000034">
    <property type="protein sequence ID" value="GAA0612564.1"/>
    <property type="molecule type" value="Genomic_DNA"/>
</dbReference>
<keyword evidence="2" id="KW-1185">Reference proteome</keyword>
<protein>
    <recommendedName>
        <fullName evidence="3">Secreted protein</fullName>
    </recommendedName>
</protein>
<reference evidence="1 2" key="1">
    <citation type="journal article" date="2019" name="Int. J. Syst. Evol. Microbiol.">
        <title>The Global Catalogue of Microorganisms (GCM) 10K type strain sequencing project: providing services to taxonomists for standard genome sequencing and annotation.</title>
        <authorList>
            <consortium name="The Broad Institute Genomics Platform"/>
            <consortium name="The Broad Institute Genome Sequencing Center for Infectious Disease"/>
            <person name="Wu L."/>
            <person name="Ma J."/>
        </authorList>
    </citation>
    <scope>NUCLEOTIDE SEQUENCE [LARGE SCALE GENOMIC DNA]</scope>
    <source>
        <strain evidence="1 2">JCM 5067</strain>
    </source>
</reference>
<comment type="caution">
    <text evidence="1">The sequence shown here is derived from an EMBL/GenBank/DDBJ whole genome shotgun (WGS) entry which is preliminary data.</text>
</comment>
<accession>A0ABN1GJ27</accession>
<evidence type="ECO:0000313" key="2">
    <source>
        <dbReference type="Proteomes" id="UP001500668"/>
    </source>
</evidence>
<organism evidence="1 2">
    <name type="scientific">Streptomyces crystallinus</name>
    <dbReference type="NCBI Taxonomy" id="68191"/>
    <lineage>
        <taxon>Bacteria</taxon>
        <taxon>Bacillati</taxon>
        <taxon>Actinomycetota</taxon>
        <taxon>Actinomycetes</taxon>
        <taxon>Kitasatosporales</taxon>
        <taxon>Streptomycetaceae</taxon>
        <taxon>Streptomyces</taxon>
    </lineage>
</organism>
<evidence type="ECO:0008006" key="3">
    <source>
        <dbReference type="Google" id="ProtNLM"/>
    </source>
</evidence>
<sequence>MIRQFFRPPRRRLVALTVLAAAVVAVGWYAVQPVHPACTVYSGSYVPLTASAAETDSASLHAYEEALAEGACEPSHARFHDWID</sequence>
<name>A0ABN1GJ27_9ACTN</name>
<evidence type="ECO:0000313" key="1">
    <source>
        <dbReference type="EMBL" id="GAA0612564.1"/>
    </source>
</evidence>
<gene>
    <name evidence="1" type="ORF">GCM10010394_48000</name>
</gene>